<feature type="region of interest" description="Disordered" evidence="1">
    <location>
        <begin position="278"/>
        <end position="303"/>
    </location>
</feature>
<reference evidence="3" key="1">
    <citation type="submission" date="2014-04" db="EMBL/GenBank/DDBJ databases">
        <title>Evolutionary Origins and Diversification of the Mycorrhizal Mutualists.</title>
        <authorList>
            <consortium name="DOE Joint Genome Institute"/>
            <consortium name="Mycorrhizal Genomics Consortium"/>
            <person name="Kohler A."/>
            <person name="Kuo A."/>
            <person name="Nagy L.G."/>
            <person name="Floudas D."/>
            <person name="Copeland A."/>
            <person name="Barry K.W."/>
            <person name="Cichocki N."/>
            <person name="Veneault-Fourrey C."/>
            <person name="LaButti K."/>
            <person name="Lindquist E.A."/>
            <person name="Lipzen A."/>
            <person name="Lundell T."/>
            <person name="Morin E."/>
            <person name="Murat C."/>
            <person name="Riley R."/>
            <person name="Ohm R."/>
            <person name="Sun H."/>
            <person name="Tunlid A."/>
            <person name="Henrissat B."/>
            <person name="Grigoriev I.V."/>
            <person name="Hibbett D.S."/>
            <person name="Martin F."/>
        </authorList>
    </citation>
    <scope>NUCLEOTIDE SEQUENCE [LARGE SCALE GENOMIC DNA]</scope>
    <source>
        <strain evidence="3">FD-334 SS-4</strain>
    </source>
</reference>
<sequence>MHETSSHWCLETDIYHDANAVHHGAVPAHSRPLSPPFPNVSPPTHTSTPKPSAATATWPTAAIRDALATEGAAPSADDGPMQQLAASVAPTQLARLAGDHYTCLDPRPPLTDTPPSVTTLPLPVVGTRPAVLTVAPHTSDAATEQLVAPQPAGARNPLTVRRRRKPARRLMHAGAMRSTPSCGTTTCTARAERGGDAAGWAFPVLPAEEALTGVKRKAGAGLNLGCVILSFDDDPKARFMGETAYTTDGELPSTLPKQARTEGGRGLAAVHTPAACCASDAGPPPQGQARPHRTPPPSPRMPPRPPMMAYCKRCCDLPGELAVYCTTTRAYLFVCSPAPRDDGGWMRTADLSPATSDGVTSFLDFTNSCQSSLSVPSEKSKKNKRPRATCAAVPAGTEVAVEQHNRAKRRDGSPEAGAGPSGSGAHESVGKSAGESQAFITVTSLSHVAVYT</sequence>
<name>A0A0D2KK41_HYPSF</name>
<organism evidence="2 3">
    <name type="scientific">Hypholoma sublateritium (strain FD-334 SS-4)</name>
    <dbReference type="NCBI Taxonomy" id="945553"/>
    <lineage>
        <taxon>Eukaryota</taxon>
        <taxon>Fungi</taxon>
        <taxon>Dikarya</taxon>
        <taxon>Basidiomycota</taxon>
        <taxon>Agaricomycotina</taxon>
        <taxon>Agaricomycetes</taxon>
        <taxon>Agaricomycetidae</taxon>
        <taxon>Agaricales</taxon>
        <taxon>Agaricineae</taxon>
        <taxon>Strophariaceae</taxon>
        <taxon>Hypholoma</taxon>
    </lineage>
</organism>
<feature type="compositionally biased region" description="Low complexity" evidence="1">
    <location>
        <begin position="42"/>
        <end position="55"/>
    </location>
</feature>
<feature type="region of interest" description="Disordered" evidence="1">
    <location>
        <begin position="26"/>
        <end position="55"/>
    </location>
</feature>
<evidence type="ECO:0000256" key="1">
    <source>
        <dbReference type="SAM" id="MobiDB-lite"/>
    </source>
</evidence>
<feature type="region of interest" description="Disordered" evidence="1">
    <location>
        <begin position="372"/>
        <end position="434"/>
    </location>
</feature>
<gene>
    <name evidence="2" type="ORF">HYPSUDRAFT_208212</name>
</gene>
<keyword evidence="3" id="KW-1185">Reference proteome</keyword>
<feature type="compositionally biased region" description="Low complexity" evidence="1">
    <location>
        <begin position="414"/>
        <end position="427"/>
    </location>
</feature>
<feature type="compositionally biased region" description="Pro residues" evidence="1">
    <location>
        <begin position="294"/>
        <end position="303"/>
    </location>
</feature>
<dbReference type="Proteomes" id="UP000054270">
    <property type="component" value="Unassembled WGS sequence"/>
</dbReference>
<proteinExistence type="predicted"/>
<accession>A0A0D2KK41</accession>
<dbReference type="AlphaFoldDB" id="A0A0D2KK41"/>
<feature type="compositionally biased region" description="Basic and acidic residues" evidence="1">
    <location>
        <begin position="401"/>
        <end position="413"/>
    </location>
</feature>
<evidence type="ECO:0000313" key="2">
    <source>
        <dbReference type="EMBL" id="KJA15037.1"/>
    </source>
</evidence>
<evidence type="ECO:0000313" key="3">
    <source>
        <dbReference type="Proteomes" id="UP000054270"/>
    </source>
</evidence>
<protein>
    <submittedName>
        <fullName evidence="2">Uncharacterized protein</fullName>
    </submittedName>
</protein>
<dbReference type="EMBL" id="KN817656">
    <property type="protein sequence ID" value="KJA15037.1"/>
    <property type="molecule type" value="Genomic_DNA"/>
</dbReference>
<dbReference type="OrthoDB" id="3361892at2759"/>